<dbReference type="GO" id="GO:0005737">
    <property type="term" value="C:cytoplasm"/>
    <property type="evidence" value="ECO:0007669"/>
    <property type="project" value="TreeGrafter"/>
</dbReference>
<feature type="repeat" description="WD" evidence="3">
    <location>
        <begin position="159"/>
        <end position="195"/>
    </location>
</feature>
<organism evidence="5 6">
    <name type="scientific">Pseudozyma flocculosa PF-1</name>
    <dbReference type="NCBI Taxonomy" id="1277687"/>
    <lineage>
        <taxon>Eukaryota</taxon>
        <taxon>Fungi</taxon>
        <taxon>Dikarya</taxon>
        <taxon>Basidiomycota</taxon>
        <taxon>Ustilaginomycotina</taxon>
        <taxon>Ustilaginomycetes</taxon>
        <taxon>Ustilaginales</taxon>
        <taxon>Ustilaginaceae</taxon>
        <taxon>Pseudozyma</taxon>
    </lineage>
</organism>
<evidence type="ECO:0008006" key="7">
    <source>
        <dbReference type="Google" id="ProtNLM"/>
    </source>
</evidence>
<dbReference type="PROSITE" id="PS50082">
    <property type="entry name" value="WD_REPEATS_2"/>
    <property type="match status" value="2"/>
</dbReference>
<dbReference type="eggNOG" id="KOG1310">
    <property type="taxonomic scope" value="Eukaryota"/>
</dbReference>
<evidence type="ECO:0000256" key="4">
    <source>
        <dbReference type="SAM" id="MobiDB-lite"/>
    </source>
</evidence>
<reference evidence="5 6" key="1">
    <citation type="journal article" date="2013" name="Plant Cell">
        <title>The transition from a phytopathogenic smut ancestor to an anamorphic biocontrol agent deciphered by comparative whole-genome analysis.</title>
        <authorList>
            <person name="Lefebvre F."/>
            <person name="Joly D.L."/>
            <person name="Labbe C."/>
            <person name="Teichmann B."/>
            <person name="Linning R."/>
            <person name="Belzile F."/>
            <person name="Bakkeren G."/>
            <person name="Belanger R.R."/>
        </authorList>
    </citation>
    <scope>NUCLEOTIDE SEQUENCE [LARGE SCALE GENOMIC DNA]</scope>
    <source>
        <strain evidence="5 6">PF-1</strain>
    </source>
</reference>
<evidence type="ECO:0000256" key="2">
    <source>
        <dbReference type="ARBA" id="ARBA00022737"/>
    </source>
</evidence>
<evidence type="ECO:0000256" key="3">
    <source>
        <dbReference type="PROSITE-ProRule" id="PRU00221"/>
    </source>
</evidence>
<proteinExistence type="predicted"/>
<keyword evidence="2" id="KW-0677">Repeat</keyword>
<gene>
    <name evidence="5" type="ORF">PFL1_02767</name>
</gene>
<dbReference type="GO" id="GO:0045717">
    <property type="term" value="P:negative regulation of fatty acid biosynthetic process"/>
    <property type="evidence" value="ECO:0007669"/>
    <property type="project" value="TreeGrafter"/>
</dbReference>
<dbReference type="InterPro" id="IPR036322">
    <property type="entry name" value="WD40_repeat_dom_sf"/>
</dbReference>
<evidence type="ECO:0000313" key="5">
    <source>
        <dbReference type="EMBL" id="EPQ29548.1"/>
    </source>
</evidence>
<protein>
    <recommendedName>
        <fullName evidence="7">Anaphase-promoting complex subunit 4 WD40 domain-containing protein</fullName>
    </recommendedName>
</protein>
<dbReference type="InterPro" id="IPR045151">
    <property type="entry name" value="DCAF8"/>
</dbReference>
<feature type="compositionally biased region" description="Basic and acidic residues" evidence="4">
    <location>
        <begin position="874"/>
        <end position="893"/>
    </location>
</feature>
<dbReference type="Pfam" id="PF00400">
    <property type="entry name" value="WD40"/>
    <property type="match status" value="3"/>
</dbReference>
<dbReference type="RefSeq" id="XP_007878473.1">
    <property type="nucleotide sequence ID" value="XM_007880282.1"/>
</dbReference>
<feature type="compositionally biased region" description="Acidic residues" evidence="4">
    <location>
        <begin position="673"/>
        <end position="683"/>
    </location>
</feature>
<keyword evidence="1 3" id="KW-0853">WD repeat</keyword>
<dbReference type="Gene3D" id="2.130.10.10">
    <property type="entry name" value="YVTN repeat-like/Quinoprotein amine dehydrogenase"/>
    <property type="match status" value="3"/>
</dbReference>
<feature type="region of interest" description="Disordered" evidence="4">
    <location>
        <begin position="359"/>
        <end position="402"/>
    </location>
</feature>
<dbReference type="PROSITE" id="PS50294">
    <property type="entry name" value="WD_REPEATS_REGION"/>
    <property type="match status" value="1"/>
</dbReference>
<dbReference type="Proteomes" id="UP000053664">
    <property type="component" value="Unassembled WGS sequence"/>
</dbReference>
<feature type="region of interest" description="Disordered" evidence="4">
    <location>
        <begin position="107"/>
        <end position="135"/>
    </location>
</feature>
<dbReference type="InterPro" id="IPR015943">
    <property type="entry name" value="WD40/YVTN_repeat-like_dom_sf"/>
</dbReference>
<name>A0A061HAC6_9BASI</name>
<dbReference type="EMBL" id="KE361630">
    <property type="protein sequence ID" value="EPQ29548.1"/>
    <property type="molecule type" value="Genomic_DNA"/>
</dbReference>
<evidence type="ECO:0000313" key="6">
    <source>
        <dbReference type="Proteomes" id="UP000053664"/>
    </source>
</evidence>
<feature type="repeat" description="WD" evidence="3">
    <location>
        <begin position="69"/>
        <end position="110"/>
    </location>
</feature>
<dbReference type="SUPFAM" id="SSF50978">
    <property type="entry name" value="WD40 repeat-like"/>
    <property type="match status" value="1"/>
</dbReference>
<feature type="compositionally biased region" description="Acidic residues" evidence="4">
    <location>
        <begin position="961"/>
        <end position="974"/>
    </location>
</feature>
<evidence type="ECO:0000256" key="1">
    <source>
        <dbReference type="ARBA" id="ARBA00022574"/>
    </source>
</evidence>
<dbReference type="AlphaFoldDB" id="A0A061HAC6"/>
<dbReference type="InterPro" id="IPR019775">
    <property type="entry name" value="WD40_repeat_CS"/>
</dbReference>
<feature type="compositionally biased region" description="Basic and acidic residues" evidence="4">
    <location>
        <begin position="117"/>
        <end position="129"/>
    </location>
</feature>
<dbReference type="PANTHER" id="PTHR15574">
    <property type="entry name" value="WD REPEAT DOMAIN-CONTAINING FAMILY"/>
    <property type="match status" value="1"/>
</dbReference>
<dbReference type="HOGENOM" id="CLU_001866_0_0_1"/>
<feature type="compositionally biased region" description="Acidic residues" evidence="4">
    <location>
        <begin position="704"/>
        <end position="732"/>
    </location>
</feature>
<dbReference type="SMART" id="SM00320">
    <property type="entry name" value="WD40"/>
    <property type="match status" value="5"/>
</dbReference>
<feature type="region of interest" description="Disordered" evidence="4">
    <location>
        <begin position="949"/>
        <end position="974"/>
    </location>
</feature>
<dbReference type="KEGG" id="pfp:PFL1_02767"/>
<dbReference type="GeneID" id="19316882"/>
<feature type="compositionally biased region" description="Acidic residues" evidence="4">
    <location>
        <begin position="379"/>
        <end position="399"/>
    </location>
</feature>
<dbReference type="OrthoDB" id="2414538at2759"/>
<feature type="region of interest" description="Disordered" evidence="4">
    <location>
        <begin position="621"/>
        <end position="753"/>
    </location>
</feature>
<sequence length="974" mass="106257">MACATYQSLSPNSAFRAPIASSSRLDPPRARGTHATSSLFQRQTQLDDNFVQRLDRIDVLGGWTAHRDLVGHTGCVNALSWSQSGQLLASGSDDRNVVLWQLGSAEQHPVAEPDDDTNAHDHGDGRDGGDGGAASDEVVAQWPQRSHPSLDVGMMGKIQTGHRANIFSVKWAPHSSDRRLFTCAGDRTVRVFDINHSGIGPGSGQTQRTADGKEYTLWNQGSGACIRLFRCHKDRAKRISTENSPDVFLTCGEDGDIRQMDLRTPHACGPRRGYGEGCPSPLVHFPFGLYSLSVSKTEPWLFAVAGMSPYAYLQDRRMVPRLLKREWGIEADPSSPDAADAQALTMCVRRFGLPPGGFFAPHVEDDGKTIRAGRRSGGDEDGDESEDEAGESSDDDEEPLGGLEDAHITACKINESTGRDLVLSYSNHFIYRFQIHDEPGVLHHEPKRRRLPGGRTHRNPETILGEEIPARDSAWLEGMQRRCLQALFPLTATAEVRQTPGRVAAFWNDIKDLTEELGPIRDEDDMPLDAYAAVEVCRALGVVAFSEDKPGWSQLLHHCLDEIHDQFGDFAIGTQVAPWLERLIDAIDQGATATRTDEIKNELWARAEPLVSETWTVERLGPSQGRCGVDGGAAAASEGRRLKRARVAEEASDPRNPQEGSQLHGQRLSVAEGSDDEELDSDDASSATASEAAHARFRTASSDAGDDEGEDDHDDEEEAEDESSSNDTDSEGDAVSSGEEMELSEPEGYGFETDMSAGIEDKFQRAPLVCPRNHYRGHANIETVKDVNFAGRDDRYVVSGSDDGNWFLWDTETAELRGIWRGDSSVVNVLQQHPSLPVMAISGIDDTVKLFGPVTLSSGPPAQRAGSGEAPGKVADRMAKKDDIMSQNRERLQGSRQRSSLSTRTLLSMLQQHVLQGNGSEGGPEARRRGARMVLRPLVGGGWAVTTAEDANEEAERGLVEEGEEGEAEDCVVM</sequence>
<feature type="region of interest" description="Disordered" evidence="4">
    <location>
        <begin position="855"/>
        <end position="901"/>
    </location>
</feature>
<dbReference type="PROSITE" id="PS00678">
    <property type="entry name" value="WD_REPEATS_1"/>
    <property type="match status" value="1"/>
</dbReference>
<dbReference type="PANTHER" id="PTHR15574:SF40">
    <property type="entry name" value="WD AND TETRATRICOPEPTIDE REPEATS PROTEIN 1"/>
    <property type="match status" value="1"/>
</dbReference>
<dbReference type="InterPro" id="IPR001680">
    <property type="entry name" value="WD40_rpt"/>
</dbReference>
<dbReference type="GO" id="GO:0080008">
    <property type="term" value="C:Cul4-RING E3 ubiquitin ligase complex"/>
    <property type="evidence" value="ECO:0007669"/>
    <property type="project" value="TreeGrafter"/>
</dbReference>
<accession>A0A061HAC6</accession>
<feature type="region of interest" description="Disordered" evidence="4">
    <location>
        <begin position="19"/>
        <end position="40"/>
    </location>
</feature>